<dbReference type="EMBL" id="CP018092">
    <property type="protein sequence ID" value="ATS18573.1"/>
    <property type="molecule type" value="Genomic_DNA"/>
</dbReference>
<keyword evidence="1" id="KW-0479">Metal-binding</keyword>
<accession>A0A2D2Q245</accession>
<dbReference type="InterPro" id="IPR017900">
    <property type="entry name" value="4Fe4S_Fe_S_CS"/>
</dbReference>
<dbReference type="Pfam" id="PF13187">
    <property type="entry name" value="Fer4_9"/>
    <property type="match status" value="1"/>
</dbReference>
<dbReference type="SUPFAM" id="SSF51430">
    <property type="entry name" value="NAD(P)-linked oxidoreductase"/>
    <property type="match status" value="1"/>
</dbReference>
<evidence type="ECO:0000256" key="3">
    <source>
        <dbReference type="ARBA" id="ARBA00023014"/>
    </source>
</evidence>
<dbReference type="InterPro" id="IPR036812">
    <property type="entry name" value="NAD(P)_OxRdtase_dom_sf"/>
</dbReference>
<dbReference type="InterPro" id="IPR023210">
    <property type="entry name" value="NADP_OxRdtase_dom"/>
</dbReference>
<evidence type="ECO:0000256" key="1">
    <source>
        <dbReference type="ARBA" id="ARBA00022723"/>
    </source>
</evidence>
<dbReference type="KEGG" id="slw:BRW62_07180"/>
<evidence type="ECO:0000313" key="5">
    <source>
        <dbReference type="EMBL" id="ATS18573.1"/>
    </source>
</evidence>
<name>A0A2D2Q245_PARLV</name>
<dbReference type="PROSITE" id="PS51379">
    <property type="entry name" value="4FE4S_FER_2"/>
    <property type="match status" value="1"/>
</dbReference>
<dbReference type="Proteomes" id="UP000231057">
    <property type="component" value="Chromosome"/>
</dbReference>
<dbReference type="PANTHER" id="PTHR43312">
    <property type="entry name" value="D-THREO-ALDOSE 1-DEHYDROGENASE"/>
    <property type="match status" value="1"/>
</dbReference>
<dbReference type="AlphaFoldDB" id="A0A2D2Q245"/>
<sequence length="373" mass="41371">MRYRRFGRTGLNLSVFSLGTMRCLADATTLQAVLERAIAHGINHIETAAAYGASEAYIGRALRALGYPNLWLTTKILPAGDARHVQQQIEQSRQRLGVDRLDCVALHGLNTPEHLAWLNTAGMATLQQYQQQGIIGALGFSSHGSLPVLLAAIETGLFDFVNLHYTYFQQRNAPAVARAAALDMGVFIISPADKGGQLYRPPRDLQDLCAPLHPLHWNYRWLLSQPGITTLSVGAATADELAFPLAVADQVEPLSPEEQAVADRLASAMEQALGAEYCRQCYECLPCPEDIHIPEVLRLRNLTLAYNMEEFGKYRYGMFGRAGHWFPGQPADRCTDCGECLPRCPSRLEIPRLLRQAHSQLQGQSRPRLWQGI</sequence>
<evidence type="ECO:0000259" key="4">
    <source>
        <dbReference type="PROSITE" id="PS51379"/>
    </source>
</evidence>
<protein>
    <submittedName>
        <fullName evidence="5">Oxidoreductase</fullName>
    </submittedName>
</protein>
<gene>
    <name evidence="5" type="ORF">BRW62_07180</name>
</gene>
<dbReference type="SMR" id="A0A2D2Q245"/>
<dbReference type="InterPro" id="IPR053135">
    <property type="entry name" value="AKR2_Oxidoreductase"/>
</dbReference>
<dbReference type="RefSeq" id="WP_099798918.1">
    <property type="nucleotide sequence ID" value="NZ_CP018092.1"/>
</dbReference>
<dbReference type="GO" id="GO:0051536">
    <property type="term" value="F:iron-sulfur cluster binding"/>
    <property type="evidence" value="ECO:0007669"/>
    <property type="project" value="UniProtKB-KW"/>
</dbReference>
<dbReference type="Gene3D" id="3.20.20.100">
    <property type="entry name" value="NADP-dependent oxidoreductase domain"/>
    <property type="match status" value="1"/>
</dbReference>
<evidence type="ECO:0000256" key="2">
    <source>
        <dbReference type="ARBA" id="ARBA00023004"/>
    </source>
</evidence>
<keyword evidence="3" id="KW-0411">Iron-sulfur</keyword>
<reference evidence="6" key="2">
    <citation type="journal article" date="2022" name="Front. Microbiol.">
        <title>Comparative Genomic Analysis Revealed Distinct Molecular Components and Organization of CO2-Concentrating Mechanism in Thermophilic Cyanobacteria.</title>
        <authorList>
            <person name="Tang J."/>
            <person name="Zhou H."/>
            <person name="Yao D."/>
            <person name="Riaz S."/>
            <person name="You D."/>
            <person name="Klepacz-Smolka A."/>
            <person name="Daroch M."/>
        </authorList>
    </citation>
    <scope>NUCLEOTIDE SEQUENCE [LARGE SCALE GENOMIC DNA]</scope>
    <source>
        <strain evidence="6">PCC 6715</strain>
    </source>
</reference>
<evidence type="ECO:0000313" key="6">
    <source>
        <dbReference type="Proteomes" id="UP000231057"/>
    </source>
</evidence>
<dbReference type="InterPro" id="IPR017896">
    <property type="entry name" value="4Fe4S_Fe-S-bd"/>
</dbReference>
<dbReference type="Pfam" id="PF00248">
    <property type="entry name" value="Aldo_ket_red"/>
    <property type="match status" value="1"/>
</dbReference>
<organism evidence="5 6">
    <name type="scientific">Parathermosynechococcus lividus PCC 6715</name>
    <dbReference type="NCBI Taxonomy" id="1917166"/>
    <lineage>
        <taxon>Bacteria</taxon>
        <taxon>Bacillati</taxon>
        <taxon>Cyanobacteriota</taxon>
        <taxon>Cyanophyceae</taxon>
        <taxon>Acaryochloridales</taxon>
        <taxon>Thermosynechococcaceae</taxon>
        <taxon>Parathermosynechococcus</taxon>
    </lineage>
</organism>
<dbReference type="CDD" id="cd19096">
    <property type="entry name" value="AKR_Fe-S_oxidoreductase"/>
    <property type="match status" value="1"/>
</dbReference>
<dbReference type="GO" id="GO:0046872">
    <property type="term" value="F:metal ion binding"/>
    <property type="evidence" value="ECO:0007669"/>
    <property type="project" value="UniProtKB-KW"/>
</dbReference>
<proteinExistence type="predicted"/>
<reference evidence="5 6" key="1">
    <citation type="submission" date="2016-11" db="EMBL/GenBank/DDBJ databases">
        <title>Complete genome sequence of thermophilic cyanobacteria strain Synechococcus sp. PCC6715.</title>
        <authorList>
            <person name="Tang J."/>
            <person name="Daroch M."/>
            <person name="Liang Y."/>
            <person name="Jiang D."/>
            <person name="Shah M."/>
        </authorList>
    </citation>
    <scope>NUCLEOTIDE SEQUENCE [LARGE SCALE GENOMIC DNA]</scope>
    <source>
        <strain evidence="5 6">PCC 6715</strain>
    </source>
</reference>
<dbReference type="PANTHER" id="PTHR43312:SF2">
    <property type="entry name" value="OXIDOREDUCTASE"/>
    <property type="match status" value="1"/>
</dbReference>
<feature type="domain" description="4Fe-4S ferredoxin-type" evidence="4">
    <location>
        <begin position="325"/>
        <end position="356"/>
    </location>
</feature>
<dbReference type="OrthoDB" id="9773828at2"/>
<keyword evidence="2" id="KW-0408">Iron</keyword>
<dbReference type="PROSITE" id="PS00198">
    <property type="entry name" value="4FE4S_FER_1"/>
    <property type="match status" value="1"/>
</dbReference>
<keyword evidence="6" id="KW-1185">Reference proteome</keyword>